<feature type="compositionally biased region" description="Pro residues" evidence="1">
    <location>
        <begin position="139"/>
        <end position="149"/>
    </location>
</feature>
<keyword evidence="3" id="KW-1185">Reference proteome</keyword>
<evidence type="ECO:0000313" key="2">
    <source>
        <dbReference type="EMBL" id="KKY38641.1"/>
    </source>
</evidence>
<feature type="compositionally biased region" description="Acidic residues" evidence="1">
    <location>
        <begin position="119"/>
        <end position="132"/>
    </location>
</feature>
<sequence>MCKKSYTEHEGCGCARIHATLPCKKAFDPSLPKCNPRVLKMKDKGDCLECKPAFDNKSGQKPRIKLNLKRKSAQQEVDQDQLKGTFAKIEQQHNQFRGFTRQERENHKTALFLDWIDNIEDPGPDTNPEMDDAVATFPGPSPAPGPPASTSPSWKPEVRATTPSSRTISREQRRLLHARRAREARQRGKITPSPLPTPPRTMTQVLSASFKDEYTLKARHHLLTADQRDAMRRSGFENICRLSVISRRHHQPRPMGDGSSLTTRRHTLSAGQRAALRRQGYGNVRRLSVVRRRPPPTFC</sequence>
<feature type="region of interest" description="Disordered" evidence="1">
    <location>
        <begin position="249"/>
        <end position="280"/>
    </location>
</feature>
<dbReference type="AlphaFoldDB" id="A0A0G2FX72"/>
<accession>A0A0G2FX72</accession>
<proteinExistence type="predicted"/>
<dbReference type="Proteomes" id="UP000034680">
    <property type="component" value="Unassembled WGS sequence"/>
</dbReference>
<gene>
    <name evidence="2" type="ORF">UCDDA912_g01334</name>
</gene>
<comment type="caution">
    <text evidence="2">The sequence shown here is derived from an EMBL/GenBank/DDBJ whole genome shotgun (WGS) entry which is preliminary data.</text>
</comment>
<feature type="region of interest" description="Disordered" evidence="1">
    <location>
        <begin position="119"/>
        <end position="201"/>
    </location>
</feature>
<dbReference type="OrthoDB" id="5241876at2759"/>
<organism evidence="2 3">
    <name type="scientific">Diaporthe ampelina</name>
    <dbReference type="NCBI Taxonomy" id="1214573"/>
    <lineage>
        <taxon>Eukaryota</taxon>
        <taxon>Fungi</taxon>
        <taxon>Dikarya</taxon>
        <taxon>Ascomycota</taxon>
        <taxon>Pezizomycotina</taxon>
        <taxon>Sordariomycetes</taxon>
        <taxon>Sordariomycetidae</taxon>
        <taxon>Diaporthales</taxon>
        <taxon>Diaporthaceae</taxon>
        <taxon>Diaporthe</taxon>
    </lineage>
</organism>
<protein>
    <submittedName>
        <fullName evidence="2">Uncharacterized protein</fullName>
    </submittedName>
</protein>
<reference evidence="2 3" key="1">
    <citation type="submission" date="2015-05" db="EMBL/GenBank/DDBJ databases">
        <title>Distinctive expansion of gene families associated with plant cell wall degradation and secondary metabolism in the genomes of grapevine trunk pathogens.</title>
        <authorList>
            <person name="Lawrence D.P."/>
            <person name="Travadon R."/>
            <person name="Rolshausen P.E."/>
            <person name="Baumgartner K."/>
        </authorList>
    </citation>
    <scope>NUCLEOTIDE SEQUENCE [LARGE SCALE GENOMIC DNA]</scope>
    <source>
        <strain evidence="2">DA912</strain>
    </source>
</reference>
<dbReference type="EMBL" id="LCUC01000052">
    <property type="protein sequence ID" value="KKY38641.1"/>
    <property type="molecule type" value="Genomic_DNA"/>
</dbReference>
<evidence type="ECO:0000256" key="1">
    <source>
        <dbReference type="SAM" id="MobiDB-lite"/>
    </source>
</evidence>
<name>A0A0G2FX72_9PEZI</name>
<reference evidence="2 3" key="2">
    <citation type="submission" date="2015-05" db="EMBL/GenBank/DDBJ databases">
        <authorList>
            <person name="Morales-Cruz A."/>
            <person name="Amrine K.C."/>
            <person name="Cantu D."/>
        </authorList>
    </citation>
    <scope>NUCLEOTIDE SEQUENCE [LARGE SCALE GENOMIC DNA]</scope>
    <source>
        <strain evidence="2">DA912</strain>
    </source>
</reference>
<evidence type="ECO:0000313" key="3">
    <source>
        <dbReference type="Proteomes" id="UP000034680"/>
    </source>
</evidence>